<keyword evidence="7" id="KW-0503">Monooxygenase</keyword>
<comment type="similarity">
    <text evidence="2">Belongs to the cytochrome P450 family.</text>
</comment>
<evidence type="ECO:0000256" key="3">
    <source>
        <dbReference type="ARBA" id="ARBA00022617"/>
    </source>
</evidence>
<dbReference type="PRINTS" id="PR00385">
    <property type="entry name" value="P450"/>
</dbReference>
<evidence type="ECO:0000256" key="4">
    <source>
        <dbReference type="ARBA" id="ARBA00022723"/>
    </source>
</evidence>
<evidence type="ECO:0000313" key="11">
    <source>
        <dbReference type="Proteomes" id="UP001586593"/>
    </source>
</evidence>
<proteinExistence type="inferred from homology"/>
<dbReference type="PRINTS" id="PR00465">
    <property type="entry name" value="EP450IV"/>
</dbReference>
<comment type="cofactor">
    <cofactor evidence="1">
        <name>heme</name>
        <dbReference type="ChEBI" id="CHEBI:30413"/>
    </cofactor>
</comment>
<feature type="region of interest" description="Disordered" evidence="8">
    <location>
        <begin position="264"/>
        <end position="291"/>
    </location>
</feature>
<keyword evidence="5" id="KW-0560">Oxidoreductase</keyword>
<evidence type="ECO:0000256" key="6">
    <source>
        <dbReference type="ARBA" id="ARBA00023004"/>
    </source>
</evidence>
<feature type="compositionally biased region" description="Basic and acidic residues" evidence="8">
    <location>
        <begin position="269"/>
        <end position="278"/>
    </location>
</feature>
<evidence type="ECO:0000256" key="2">
    <source>
        <dbReference type="ARBA" id="ARBA00010617"/>
    </source>
</evidence>
<keyword evidence="9" id="KW-0472">Membrane</keyword>
<organism evidence="10 11">
    <name type="scientific">Phialemonium thermophilum</name>
    <dbReference type="NCBI Taxonomy" id="223376"/>
    <lineage>
        <taxon>Eukaryota</taxon>
        <taxon>Fungi</taxon>
        <taxon>Dikarya</taxon>
        <taxon>Ascomycota</taxon>
        <taxon>Pezizomycotina</taxon>
        <taxon>Sordariomycetes</taxon>
        <taxon>Sordariomycetidae</taxon>
        <taxon>Cephalothecales</taxon>
        <taxon>Cephalothecaceae</taxon>
        <taxon>Phialemonium</taxon>
    </lineage>
</organism>
<dbReference type="InterPro" id="IPR036396">
    <property type="entry name" value="Cyt_P450_sf"/>
</dbReference>
<evidence type="ECO:0000256" key="1">
    <source>
        <dbReference type="ARBA" id="ARBA00001971"/>
    </source>
</evidence>
<dbReference type="InterPro" id="IPR001128">
    <property type="entry name" value="Cyt_P450"/>
</dbReference>
<evidence type="ECO:0000256" key="9">
    <source>
        <dbReference type="SAM" id="Phobius"/>
    </source>
</evidence>
<keyword evidence="3" id="KW-0349">Heme</keyword>
<dbReference type="SUPFAM" id="SSF48264">
    <property type="entry name" value="Cytochrome P450"/>
    <property type="match status" value="1"/>
</dbReference>
<dbReference type="Proteomes" id="UP001586593">
    <property type="component" value="Unassembled WGS sequence"/>
</dbReference>
<dbReference type="InterPro" id="IPR002403">
    <property type="entry name" value="Cyt_P450_E_grp-IV"/>
</dbReference>
<evidence type="ECO:0008006" key="12">
    <source>
        <dbReference type="Google" id="ProtNLM"/>
    </source>
</evidence>
<evidence type="ECO:0000313" key="10">
    <source>
        <dbReference type="EMBL" id="KAL1858064.1"/>
    </source>
</evidence>
<keyword evidence="6" id="KW-0408">Iron</keyword>
<keyword evidence="9" id="KW-1133">Transmembrane helix</keyword>
<evidence type="ECO:0000256" key="7">
    <source>
        <dbReference type="ARBA" id="ARBA00023033"/>
    </source>
</evidence>
<feature type="region of interest" description="Disordered" evidence="8">
    <location>
        <begin position="439"/>
        <end position="463"/>
    </location>
</feature>
<reference evidence="10 11" key="1">
    <citation type="journal article" date="2024" name="Commun. Biol.">
        <title>Comparative genomic analysis of thermophilic fungi reveals convergent evolutionary adaptations and gene losses.</title>
        <authorList>
            <person name="Steindorff A.S."/>
            <person name="Aguilar-Pontes M.V."/>
            <person name="Robinson A.J."/>
            <person name="Andreopoulos B."/>
            <person name="LaButti K."/>
            <person name="Kuo A."/>
            <person name="Mondo S."/>
            <person name="Riley R."/>
            <person name="Otillar R."/>
            <person name="Haridas S."/>
            <person name="Lipzen A."/>
            <person name="Grimwood J."/>
            <person name="Schmutz J."/>
            <person name="Clum A."/>
            <person name="Reid I.D."/>
            <person name="Moisan M.C."/>
            <person name="Butler G."/>
            <person name="Nguyen T.T.M."/>
            <person name="Dewar K."/>
            <person name="Conant G."/>
            <person name="Drula E."/>
            <person name="Henrissat B."/>
            <person name="Hansel C."/>
            <person name="Singer S."/>
            <person name="Hutchinson M.I."/>
            <person name="de Vries R.P."/>
            <person name="Natvig D.O."/>
            <person name="Powell A.J."/>
            <person name="Tsang A."/>
            <person name="Grigoriev I.V."/>
        </authorList>
    </citation>
    <scope>NUCLEOTIDE SEQUENCE [LARGE SCALE GENOMIC DNA]</scope>
    <source>
        <strain evidence="10 11">ATCC 24622</strain>
    </source>
</reference>
<gene>
    <name evidence="10" type="ORF">VTK73DRAFT_7969</name>
</gene>
<accession>A0ABR3WBH0</accession>
<keyword evidence="9" id="KW-0812">Transmembrane</keyword>
<name>A0ABR3WBH0_9PEZI</name>
<dbReference type="EMBL" id="JAZHXJ010000542">
    <property type="protein sequence ID" value="KAL1858064.1"/>
    <property type="molecule type" value="Genomic_DNA"/>
</dbReference>
<comment type="caution">
    <text evidence="10">The sequence shown here is derived from an EMBL/GenBank/DDBJ whole genome shotgun (WGS) entry which is preliminary data.</text>
</comment>
<sequence length="530" mass="59351">MGKASAIDHSRVIALNYLDVEYLCVGIFAGVSLLLLFSSISHRSLKPDTPHLNPKGRFELTKTRAKKLFISRSREMLGAWFSANPDKAVRLTTDVGEVTVLPPHLANEIRNDQRLSFAKWTFSAFHAHLPGFEGFREGSRDSDIVRTVLLKDLTKLLTKVTEPLAEETSLALTLELTNEKVCRLITRVTSRVFLGPKLCRDEAWLKVARESAITSMAAAEELRMWPSPLRSIVHWFLPSCRRARAQVREARRIIDPVLAARRRRKQTKGKREGAAGERDGEEGQDGEKEPNDAIEWFDRTAGGNEYDPVTAQMLIAFVAIHTTADLVSQVLTDLAQHPEMIEPLREEVLAELAHGGWRKASLYNMKLMDSAIKESQRMKPILLAFMRRMALEDVRLSDGTLIPKDTVVAVSAHRMWDATLHEAPERWDGRRFLRMRRDEAPAPAETSGSNGSRDTEKPRQPQLQHWAQLVTTSPDHLGFGHGHNACPGRFFAANEIKVMLAHLLLKSRAQDGVPASGGQASMLFMTDGLG</sequence>
<keyword evidence="11" id="KW-1185">Reference proteome</keyword>
<keyword evidence="4" id="KW-0479">Metal-binding</keyword>
<dbReference type="Gene3D" id="1.10.630.10">
    <property type="entry name" value="Cytochrome P450"/>
    <property type="match status" value="1"/>
</dbReference>
<protein>
    <recommendedName>
        <fullName evidence="12">Cytochrome P450</fullName>
    </recommendedName>
</protein>
<evidence type="ECO:0000256" key="5">
    <source>
        <dbReference type="ARBA" id="ARBA00023002"/>
    </source>
</evidence>
<feature type="transmembrane region" description="Helical" evidence="9">
    <location>
        <begin position="20"/>
        <end position="37"/>
    </location>
</feature>
<dbReference type="CDD" id="cd11041">
    <property type="entry name" value="CYP503A1-like"/>
    <property type="match status" value="1"/>
</dbReference>
<dbReference type="Pfam" id="PF00067">
    <property type="entry name" value="p450"/>
    <property type="match status" value="1"/>
</dbReference>
<dbReference type="PANTHER" id="PTHR46206:SF2">
    <property type="entry name" value="CYTOCHROME P450 MONOOXYGENASE AUSG-RELATED"/>
    <property type="match status" value="1"/>
</dbReference>
<evidence type="ECO:0000256" key="8">
    <source>
        <dbReference type="SAM" id="MobiDB-lite"/>
    </source>
</evidence>
<dbReference type="PANTHER" id="PTHR46206">
    <property type="entry name" value="CYTOCHROME P450"/>
    <property type="match status" value="1"/>
</dbReference>